<dbReference type="Gene3D" id="2.60.40.10">
    <property type="entry name" value="Immunoglobulins"/>
    <property type="match status" value="1"/>
</dbReference>
<dbReference type="Proteomes" id="UP000076008">
    <property type="component" value="Unassembled WGS sequence"/>
</dbReference>
<gene>
    <name evidence="3" type="primary">yagV_1</name>
    <name evidence="3" type="ORF">SAMEA2273318_02868</name>
</gene>
<dbReference type="InterPro" id="IPR008962">
    <property type="entry name" value="PapD-like_sf"/>
</dbReference>
<dbReference type="AlphaFoldDB" id="A0A144MGX2"/>
<evidence type="ECO:0000259" key="2">
    <source>
        <dbReference type="Pfam" id="PF00345"/>
    </source>
</evidence>
<name>A0A144MGX2_ENTCL</name>
<dbReference type="RefSeq" id="WP_063144540.1">
    <property type="nucleotide sequence ID" value="NZ_FJXR01000016.1"/>
</dbReference>
<dbReference type="Pfam" id="PF00345">
    <property type="entry name" value="PapD_N"/>
    <property type="match status" value="1"/>
</dbReference>
<organism evidence="3 4">
    <name type="scientific">Enterobacter cloacae</name>
    <dbReference type="NCBI Taxonomy" id="550"/>
    <lineage>
        <taxon>Bacteria</taxon>
        <taxon>Pseudomonadati</taxon>
        <taxon>Pseudomonadota</taxon>
        <taxon>Gammaproteobacteria</taxon>
        <taxon>Enterobacterales</taxon>
        <taxon>Enterobacteriaceae</taxon>
        <taxon>Enterobacter</taxon>
        <taxon>Enterobacter cloacae complex</taxon>
    </lineage>
</organism>
<dbReference type="SUPFAM" id="SSF49354">
    <property type="entry name" value="PapD-like"/>
    <property type="match status" value="1"/>
</dbReference>
<protein>
    <submittedName>
        <fullName evidence="3">Protein YagV</fullName>
    </submittedName>
</protein>
<feature type="chain" id="PRO_5009814241" evidence="1">
    <location>
        <begin position="21"/>
        <end position="226"/>
    </location>
</feature>
<feature type="domain" description="Pili assembly chaperone N-terminal" evidence="2">
    <location>
        <begin position="22"/>
        <end position="148"/>
    </location>
</feature>
<reference evidence="3 4" key="1">
    <citation type="submission" date="2016-03" db="EMBL/GenBank/DDBJ databases">
        <authorList>
            <consortium name="Pathogen Informatics"/>
        </authorList>
    </citation>
    <scope>NUCLEOTIDE SEQUENCE [LARGE SCALE GENOMIC DNA]</scope>
    <source>
        <strain evidence="4">e1252</strain>
    </source>
</reference>
<feature type="signal peptide" evidence="1">
    <location>
        <begin position="1"/>
        <end position="20"/>
    </location>
</feature>
<dbReference type="InterPro" id="IPR013783">
    <property type="entry name" value="Ig-like_fold"/>
</dbReference>
<evidence type="ECO:0000313" key="3">
    <source>
        <dbReference type="EMBL" id="CZV63545.1"/>
    </source>
</evidence>
<dbReference type="EMBL" id="FJXR01000016">
    <property type="protein sequence ID" value="CZV63545.1"/>
    <property type="molecule type" value="Genomic_DNA"/>
</dbReference>
<sequence>MKRWYAAIISAALLSFSAHALYLDSTIYEMPADKSFISKRIFNDSKKQNVYRISAVKIDKPGPGGEKRQDIEEGELIFAPLTFSLAPDAGEFFKIFYRGPQDDRERYYRVQFTELPVTMFPERNGGKRSEAIPAIALDTILVVRPRKIDLRYTLDEQDGVLKNTGNTFFKIIVQQGCNSTDDEATIRYVLPGETYRSSGLKNQNKKFIVALHKYNPIGNACFKPDS</sequence>
<evidence type="ECO:0000256" key="1">
    <source>
        <dbReference type="SAM" id="SignalP"/>
    </source>
</evidence>
<dbReference type="GO" id="GO:0071555">
    <property type="term" value="P:cell wall organization"/>
    <property type="evidence" value="ECO:0007669"/>
    <property type="project" value="InterPro"/>
</dbReference>
<accession>A0A144MGX2</accession>
<keyword evidence="1" id="KW-0732">Signal</keyword>
<evidence type="ECO:0000313" key="4">
    <source>
        <dbReference type="Proteomes" id="UP000076008"/>
    </source>
</evidence>
<dbReference type="GO" id="GO:0030288">
    <property type="term" value="C:outer membrane-bounded periplasmic space"/>
    <property type="evidence" value="ECO:0007669"/>
    <property type="project" value="InterPro"/>
</dbReference>
<proteinExistence type="predicted"/>
<dbReference type="InterPro" id="IPR016147">
    <property type="entry name" value="Pili_assmbl_chaperone_N"/>
</dbReference>